<dbReference type="OrthoDB" id="256303at2759"/>
<accession>A0A388M5J0</accession>
<reference evidence="7 8" key="1">
    <citation type="journal article" date="2018" name="Cell">
        <title>The Chara Genome: Secondary Complexity and Implications for Plant Terrestrialization.</title>
        <authorList>
            <person name="Nishiyama T."/>
            <person name="Sakayama H."/>
            <person name="Vries J.D."/>
            <person name="Buschmann H."/>
            <person name="Saint-Marcoux D."/>
            <person name="Ullrich K.K."/>
            <person name="Haas F.B."/>
            <person name="Vanderstraeten L."/>
            <person name="Becker D."/>
            <person name="Lang D."/>
            <person name="Vosolsobe S."/>
            <person name="Rombauts S."/>
            <person name="Wilhelmsson P.K.I."/>
            <person name="Janitza P."/>
            <person name="Kern R."/>
            <person name="Heyl A."/>
            <person name="Rumpler F."/>
            <person name="Villalobos L.I.A.C."/>
            <person name="Clay J.M."/>
            <person name="Skokan R."/>
            <person name="Toyoda A."/>
            <person name="Suzuki Y."/>
            <person name="Kagoshima H."/>
            <person name="Schijlen E."/>
            <person name="Tajeshwar N."/>
            <person name="Catarino B."/>
            <person name="Hetherington A.J."/>
            <person name="Saltykova A."/>
            <person name="Bonnot C."/>
            <person name="Breuninger H."/>
            <person name="Symeonidi A."/>
            <person name="Radhakrishnan G.V."/>
            <person name="Van Nieuwerburgh F."/>
            <person name="Deforce D."/>
            <person name="Chang C."/>
            <person name="Karol K.G."/>
            <person name="Hedrich R."/>
            <person name="Ulvskov P."/>
            <person name="Glockner G."/>
            <person name="Delwiche C.F."/>
            <person name="Petrasek J."/>
            <person name="Van de Peer Y."/>
            <person name="Friml J."/>
            <person name="Beilby M."/>
            <person name="Dolan L."/>
            <person name="Kohara Y."/>
            <person name="Sugano S."/>
            <person name="Fujiyama A."/>
            <person name="Delaux P.-M."/>
            <person name="Quint M."/>
            <person name="TheiBen G."/>
            <person name="Hagemann M."/>
            <person name="Harholt J."/>
            <person name="Dunand C."/>
            <person name="Zachgo S."/>
            <person name="Langdale J."/>
            <person name="Maumus F."/>
            <person name="Straeten D.V.D."/>
            <person name="Gould S.B."/>
            <person name="Rensing S.A."/>
        </authorList>
    </citation>
    <scope>NUCLEOTIDE SEQUENCE [LARGE SCALE GENOMIC DNA]</scope>
    <source>
        <strain evidence="7 8">S276</strain>
    </source>
</reference>
<feature type="region of interest" description="Disordered" evidence="5">
    <location>
        <begin position="270"/>
        <end position="312"/>
    </location>
</feature>
<evidence type="ECO:0000256" key="2">
    <source>
        <dbReference type="ARBA" id="ARBA00022737"/>
    </source>
</evidence>
<organism evidence="7 8">
    <name type="scientific">Chara braunii</name>
    <name type="common">Braun's stonewort</name>
    <dbReference type="NCBI Taxonomy" id="69332"/>
    <lineage>
        <taxon>Eukaryota</taxon>
        <taxon>Viridiplantae</taxon>
        <taxon>Streptophyta</taxon>
        <taxon>Charophyceae</taxon>
        <taxon>Charales</taxon>
        <taxon>Characeae</taxon>
        <taxon>Chara</taxon>
    </lineage>
</organism>
<sequence>MDDGSMFEEDEDLYVLLGLEKGVESTEAEIRRGYRRKALEWHPDKRQGDESAVEVFRKIQKAYEVLVDVKARQAYDALIKARKERAEREGRQDVKRQKMKADLVARERAYAQQKSEEETAKERLKAELARLRREHEARERKKTAEGEKRGEAPPTQVTGAVPGQQQSAETVHASKPATDEYQERILKVSWMKDASGAEGYTELSLKEAFLKFGPVEDVIVKAKKRKGTAMVVMVSRCDAIRAAQSVCGDLANPLLVVPLSKSTAAAAVAGEPVAADASGPPTSGHGREMTSPEPVAADASGPAASNSAGRSGGPSFITYENAILKKMQEAAEQARLIREKRERQMAELKAQDADLFSLRIADEDKAMNALVSAYGDGSRSDGEEEGKSLAAAKELAAHDSALLPDSNAAPEEPGKKRKLQSIALAPSPTGSDDVRRYVSKRERMASAVRSNSPSRLADEESHFAADSLPGRIKHVLAQRDNGAAPRSNYIPKKDIAFLEGHTRGVNCVRWSQPHGHLLASASMDQTVRIWNVWGDDEASQCVRTIAGHNGAVKDVQWSPADPHLVLSGGFDTCMRLTDVETGQCVRTFLTEDFVNAVKFHPTEPHLFLSGGAKAILRCWDVRSNDRKGGDESGSKMVRVLGGMGGQPRDRGPKVFPKLMGQVLDLDFHRDGKEFIATYDVARRNTLDKAVVVWGFDLGVILSNQVYLEGYTCPCVRYHPTQESFVAQSNADCISVFSARAPYKRNSHRRLQGHSVAGYRVQCNFSPDGELLVTGSADGSVHFYRYSTGKALRALQAHSMVCTDAVYHPLLPSIIATCSWDGVVSVFE</sequence>
<evidence type="ECO:0000313" key="8">
    <source>
        <dbReference type="Proteomes" id="UP000265515"/>
    </source>
</evidence>
<dbReference type="InterPro" id="IPR036869">
    <property type="entry name" value="J_dom_sf"/>
</dbReference>
<protein>
    <recommendedName>
        <fullName evidence="6">J domain-containing protein</fullName>
    </recommendedName>
</protein>
<keyword evidence="4" id="KW-0175">Coiled coil</keyword>
<keyword evidence="1 3" id="KW-0853">WD repeat</keyword>
<dbReference type="InterPro" id="IPR036322">
    <property type="entry name" value="WD40_repeat_dom_sf"/>
</dbReference>
<dbReference type="SMART" id="SM00271">
    <property type="entry name" value="DnaJ"/>
    <property type="match status" value="1"/>
</dbReference>
<dbReference type="CDD" id="cd06257">
    <property type="entry name" value="DnaJ"/>
    <property type="match status" value="1"/>
</dbReference>
<dbReference type="PROSITE" id="PS00636">
    <property type="entry name" value="DNAJ_1"/>
    <property type="match status" value="1"/>
</dbReference>
<dbReference type="InterPro" id="IPR001680">
    <property type="entry name" value="WD40_rpt"/>
</dbReference>
<feature type="domain" description="J" evidence="6">
    <location>
        <begin position="12"/>
        <end position="79"/>
    </location>
</feature>
<dbReference type="Proteomes" id="UP000265515">
    <property type="component" value="Unassembled WGS sequence"/>
</dbReference>
<dbReference type="InterPro" id="IPR053053">
    <property type="entry name" value="WD_repeat_protein"/>
</dbReference>
<keyword evidence="8" id="KW-1185">Reference proteome</keyword>
<dbReference type="CDD" id="cd12429">
    <property type="entry name" value="RRM_DNAJC17"/>
    <property type="match status" value="1"/>
</dbReference>
<dbReference type="Pfam" id="PF00076">
    <property type="entry name" value="RRM_1"/>
    <property type="match status" value="1"/>
</dbReference>
<feature type="repeat" description="WD" evidence="3">
    <location>
        <begin position="545"/>
        <end position="587"/>
    </location>
</feature>
<dbReference type="AlphaFoldDB" id="A0A388M5J0"/>
<evidence type="ECO:0000256" key="4">
    <source>
        <dbReference type="SAM" id="Coils"/>
    </source>
</evidence>
<evidence type="ECO:0000256" key="1">
    <source>
        <dbReference type="ARBA" id="ARBA00022574"/>
    </source>
</evidence>
<gene>
    <name evidence="7" type="ORF">CBR_g49670</name>
</gene>
<feature type="coiled-coil region" evidence="4">
    <location>
        <begin position="324"/>
        <end position="351"/>
    </location>
</feature>
<proteinExistence type="predicted"/>
<feature type="compositionally biased region" description="Basic and acidic residues" evidence="5">
    <location>
        <begin position="86"/>
        <end position="151"/>
    </location>
</feature>
<dbReference type="PRINTS" id="PR00625">
    <property type="entry name" value="JDOMAIN"/>
</dbReference>
<dbReference type="SUPFAM" id="SSF54928">
    <property type="entry name" value="RNA-binding domain, RBD"/>
    <property type="match status" value="1"/>
</dbReference>
<dbReference type="InterPro" id="IPR035979">
    <property type="entry name" value="RBD_domain_sf"/>
</dbReference>
<dbReference type="InterPro" id="IPR000504">
    <property type="entry name" value="RRM_dom"/>
</dbReference>
<dbReference type="InterPro" id="IPR019775">
    <property type="entry name" value="WD40_repeat_CS"/>
</dbReference>
<dbReference type="PROSITE" id="PS50076">
    <property type="entry name" value="DNAJ_2"/>
    <property type="match status" value="1"/>
</dbReference>
<dbReference type="PANTHER" id="PTHR44566:SF1">
    <property type="entry name" value="WD REPEAT-CONTAINING PROTEIN 25"/>
    <property type="match status" value="1"/>
</dbReference>
<dbReference type="CDD" id="cd00200">
    <property type="entry name" value="WD40"/>
    <property type="match status" value="1"/>
</dbReference>
<dbReference type="InterPro" id="IPR034254">
    <property type="entry name" value="DNAJC17_RRM"/>
</dbReference>
<feature type="compositionally biased region" description="Polar residues" evidence="5">
    <location>
        <begin position="155"/>
        <end position="169"/>
    </location>
</feature>
<dbReference type="PANTHER" id="PTHR44566">
    <property type="entry name" value="TRANSDUCIN/WD40 REPEAT-LIKE SUPERFAMILY PROTEIN"/>
    <property type="match status" value="1"/>
</dbReference>
<evidence type="ECO:0000256" key="3">
    <source>
        <dbReference type="PROSITE-ProRule" id="PRU00221"/>
    </source>
</evidence>
<dbReference type="InterPro" id="IPR001623">
    <property type="entry name" value="DnaJ_domain"/>
</dbReference>
<dbReference type="Gene3D" id="1.10.287.110">
    <property type="entry name" value="DnaJ domain"/>
    <property type="match status" value="1"/>
</dbReference>
<dbReference type="SUPFAM" id="SSF50978">
    <property type="entry name" value="WD40 repeat-like"/>
    <property type="match status" value="1"/>
</dbReference>
<feature type="region of interest" description="Disordered" evidence="5">
    <location>
        <begin position="401"/>
        <end position="433"/>
    </location>
</feature>
<dbReference type="Gene3D" id="2.130.10.10">
    <property type="entry name" value="YVTN repeat-like/Quinoprotein amine dehydrogenase"/>
    <property type="match status" value="1"/>
</dbReference>
<dbReference type="InterPro" id="IPR018253">
    <property type="entry name" value="DnaJ_domain_CS"/>
</dbReference>
<feature type="region of interest" description="Disordered" evidence="5">
    <location>
        <begin position="86"/>
        <end position="178"/>
    </location>
</feature>
<dbReference type="SUPFAM" id="SSF46565">
    <property type="entry name" value="Chaperone J-domain"/>
    <property type="match status" value="1"/>
</dbReference>
<dbReference type="Gene3D" id="3.30.70.330">
    <property type="match status" value="1"/>
</dbReference>
<dbReference type="Gramene" id="GBG89821">
    <property type="protein sequence ID" value="GBG89821"/>
    <property type="gene ID" value="CBR_g49670"/>
</dbReference>
<dbReference type="InterPro" id="IPR012677">
    <property type="entry name" value="Nucleotide-bd_a/b_plait_sf"/>
</dbReference>
<dbReference type="PROSITE" id="PS50294">
    <property type="entry name" value="WD_REPEATS_REGION"/>
    <property type="match status" value="1"/>
</dbReference>
<evidence type="ECO:0000259" key="6">
    <source>
        <dbReference type="PROSITE" id="PS50076"/>
    </source>
</evidence>
<dbReference type="PROSITE" id="PS00678">
    <property type="entry name" value="WD_REPEATS_1"/>
    <property type="match status" value="1"/>
</dbReference>
<keyword evidence="2" id="KW-0677">Repeat</keyword>
<comment type="caution">
    <text evidence="7">The sequence shown here is derived from an EMBL/GenBank/DDBJ whole genome shotgun (WGS) entry which is preliminary data.</text>
</comment>
<feature type="repeat" description="WD" evidence="3">
    <location>
        <begin position="498"/>
        <end position="532"/>
    </location>
</feature>
<dbReference type="EMBL" id="BFEA01000763">
    <property type="protein sequence ID" value="GBG89821.1"/>
    <property type="molecule type" value="Genomic_DNA"/>
</dbReference>
<feature type="repeat" description="WD" evidence="3">
    <location>
        <begin position="764"/>
        <end position="793"/>
    </location>
</feature>
<dbReference type="SMART" id="SM00320">
    <property type="entry name" value="WD40"/>
    <property type="match status" value="5"/>
</dbReference>
<dbReference type="Pfam" id="PF00226">
    <property type="entry name" value="DnaJ"/>
    <property type="match status" value="1"/>
</dbReference>
<dbReference type="Pfam" id="PF00400">
    <property type="entry name" value="WD40"/>
    <property type="match status" value="4"/>
</dbReference>
<dbReference type="GO" id="GO:0003723">
    <property type="term" value="F:RNA binding"/>
    <property type="evidence" value="ECO:0007669"/>
    <property type="project" value="InterPro"/>
</dbReference>
<dbReference type="InterPro" id="IPR015943">
    <property type="entry name" value="WD40/YVTN_repeat-like_dom_sf"/>
</dbReference>
<dbReference type="PROSITE" id="PS50082">
    <property type="entry name" value="WD_REPEATS_2"/>
    <property type="match status" value="3"/>
</dbReference>
<name>A0A388M5J0_CHABU</name>
<evidence type="ECO:0000256" key="5">
    <source>
        <dbReference type="SAM" id="MobiDB-lite"/>
    </source>
</evidence>
<evidence type="ECO:0000313" key="7">
    <source>
        <dbReference type="EMBL" id="GBG89821.1"/>
    </source>
</evidence>